<evidence type="ECO:0000256" key="4">
    <source>
        <dbReference type="ARBA" id="ARBA00022651"/>
    </source>
</evidence>
<dbReference type="SUPFAM" id="SSF53474">
    <property type="entry name" value="alpha/beta-Hydrolases"/>
    <property type="match status" value="1"/>
</dbReference>
<keyword evidence="3 11" id="KW-0964">Secreted</keyword>
<comment type="caution">
    <text evidence="12">The sequence shown here is derived from an EMBL/GenBank/DDBJ whole genome shotgun (WGS) entry which is preliminary data.</text>
</comment>
<keyword evidence="7 11" id="KW-0119">Carbohydrate metabolism</keyword>
<evidence type="ECO:0000256" key="11">
    <source>
        <dbReference type="RuleBase" id="RU367094"/>
    </source>
</evidence>
<dbReference type="PANTHER" id="PTHR38050">
    <property type="match status" value="1"/>
</dbReference>
<dbReference type="Proteomes" id="UP001301958">
    <property type="component" value="Unassembled WGS sequence"/>
</dbReference>
<dbReference type="GO" id="GO:0005576">
    <property type="term" value="C:extracellular region"/>
    <property type="evidence" value="ECO:0007669"/>
    <property type="project" value="UniProtKB-SubCell"/>
</dbReference>
<dbReference type="GO" id="GO:0045493">
    <property type="term" value="P:xylan catabolic process"/>
    <property type="evidence" value="ECO:0007669"/>
    <property type="project" value="UniProtKB-UniRule"/>
</dbReference>
<sequence>TMLLTSLLPLALWASSTLGYAIPEVNTTDASLLLPRQSPSSGCGKSPFGTGVRNINVNGRSRQYTIRVPQNYNPNTPYKLIFAFHWVGGTMNDIHSGGTDRELWSYYGMQRMSQNSAILVAPQGINNGWPNNGGEDIAFVDAMIRDIESNLCVNQRQRFALGFSYGGSMTFSVACSRARDFRGVAVIGAGQLSGCNGGNDPVAYFGIHGIYDGTLNIAGGRGLRDRFVRNNGCQNTNAPEPGRGSGRHVTTAFNGCRQGYPVSWAAFDGGHWPGAVDGGGESGARSWVPGEIWGFFTQGQL</sequence>
<evidence type="ECO:0000256" key="1">
    <source>
        <dbReference type="ARBA" id="ARBA00004613"/>
    </source>
</evidence>
<gene>
    <name evidence="12" type="ORF">QBC38DRAFT_521708</name>
</gene>
<dbReference type="GO" id="GO:0030600">
    <property type="term" value="F:feruloyl esterase activity"/>
    <property type="evidence" value="ECO:0007669"/>
    <property type="project" value="UniProtKB-UniRule"/>
</dbReference>
<evidence type="ECO:0000256" key="2">
    <source>
        <dbReference type="ARBA" id="ARBA00010278"/>
    </source>
</evidence>
<keyword evidence="6 11" id="KW-0378">Hydrolase</keyword>
<dbReference type="EMBL" id="MU865530">
    <property type="protein sequence ID" value="KAK4221606.1"/>
    <property type="molecule type" value="Genomic_DNA"/>
</dbReference>
<dbReference type="PANTHER" id="PTHR38050:SF1">
    <property type="entry name" value="FERULOYL ESTERASE C"/>
    <property type="match status" value="1"/>
</dbReference>
<feature type="non-terminal residue" evidence="12">
    <location>
        <position position="1"/>
    </location>
</feature>
<evidence type="ECO:0000256" key="3">
    <source>
        <dbReference type="ARBA" id="ARBA00022525"/>
    </source>
</evidence>
<name>A0AAN6YMQ4_9PEZI</name>
<reference evidence="12" key="2">
    <citation type="submission" date="2023-05" db="EMBL/GenBank/DDBJ databases">
        <authorList>
            <consortium name="Lawrence Berkeley National Laboratory"/>
            <person name="Steindorff A."/>
            <person name="Hensen N."/>
            <person name="Bonometti L."/>
            <person name="Westerberg I."/>
            <person name="Brannstrom I.O."/>
            <person name="Guillou S."/>
            <person name="Cros-Aarteil S."/>
            <person name="Calhoun S."/>
            <person name="Haridas S."/>
            <person name="Kuo A."/>
            <person name="Mondo S."/>
            <person name="Pangilinan J."/>
            <person name="Riley R."/>
            <person name="Labutti K."/>
            <person name="Andreopoulos B."/>
            <person name="Lipzen A."/>
            <person name="Chen C."/>
            <person name="Yanf M."/>
            <person name="Daum C."/>
            <person name="Ng V."/>
            <person name="Clum A."/>
            <person name="Ohm R."/>
            <person name="Martin F."/>
            <person name="Silar P."/>
            <person name="Natvig D."/>
            <person name="Lalanne C."/>
            <person name="Gautier V."/>
            <person name="Ament-Velasquez S.L."/>
            <person name="Kruys A."/>
            <person name="Hutchinson M.I."/>
            <person name="Powell A.J."/>
            <person name="Barry K."/>
            <person name="Miller A.N."/>
            <person name="Grigoriev I.V."/>
            <person name="Debuchy R."/>
            <person name="Gladieux P."/>
            <person name="Thoren M.H."/>
            <person name="Johannesson H."/>
        </authorList>
    </citation>
    <scope>NUCLEOTIDE SEQUENCE</scope>
    <source>
        <strain evidence="12">CBS 990.96</strain>
    </source>
</reference>
<protein>
    <recommendedName>
        <fullName evidence="11">Feruloyl esterase C</fullName>
        <ecNumber evidence="11">3.1.1.73</ecNumber>
    </recommendedName>
    <alternativeName>
        <fullName evidence="11">Ferulic acid esterase C</fullName>
    </alternativeName>
</protein>
<dbReference type="Gene3D" id="3.40.50.1820">
    <property type="entry name" value="alpha/beta hydrolase"/>
    <property type="match status" value="1"/>
</dbReference>
<dbReference type="AlphaFoldDB" id="A0AAN6YMQ4"/>
<evidence type="ECO:0000256" key="9">
    <source>
        <dbReference type="ARBA" id="ARBA00025250"/>
    </source>
</evidence>
<evidence type="ECO:0000256" key="7">
    <source>
        <dbReference type="ARBA" id="ARBA00023277"/>
    </source>
</evidence>
<evidence type="ECO:0000313" key="13">
    <source>
        <dbReference type="Proteomes" id="UP001301958"/>
    </source>
</evidence>
<comment type="similarity">
    <text evidence="2 11">Belongs to the faeC family.</text>
</comment>
<evidence type="ECO:0000256" key="6">
    <source>
        <dbReference type="ARBA" id="ARBA00022801"/>
    </source>
</evidence>
<comment type="subcellular location">
    <subcellularLocation>
        <location evidence="1 11">Secreted</location>
    </subcellularLocation>
</comment>
<evidence type="ECO:0000313" key="12">
    <source>
        <dbReference type="EMBL" id="KAK4221606.1"/>
    </source>
</evidence>
<reference evidence="12" key="1">
    <citation type="journal article" date="2023" name="Mol. Phylogenet. Evol.">
        <title>Genome-scale phylogeny and comparative genomics of the fungal order Sordariales.</title>
        <authorList>
            <person name="Hensen N."/>
            <person name="Bonometti L."/>
            <person name="Westerberg I."/>
            <person name="Brannstrom I.O."/>
            <person name="Guillou S."/>
            <person name="Cros-Aarteil S."/>
            <person name="Calhoun S."/>
            <person name="Haridas S."/>
            <person name="Kuo A."/>
            <person name="Mondo S."/>
            <person name="Pangilinan J."/>
            <person name="Riley R."/>
            <person name="LaButti K."/>
            <person name="Andreopoulos B."/>
            <person name="Lipzen A."/>
            <person name="Chen C."/>
            <person name="Yan M."/>
            <person name="Daum C."/>
            <person name="Ng V."/>
            <person name="Clum A."/>
            <person name="Steindorff A."/>
            <person name="Ohm R.A."/>
            <person name="Martin F."/>
            <person name="Silar P."/>
            <person name="Natvig D.O."/>
            <person name="Lalanne C."/>
            <person name="Gautier V."/>
            <person name="Ament-Velasquez S.L."/>
            <person name="Kruys A."/>
            <person name="Hutchinson M.I."/>
            <person name="Powell A.J."/>
            <person name="Barry K."/>
            <person name="Miller A.N."/>
            <person name="Grigoriev I.V."/>
            <person name="Debuchy R."/>
            <person name="Gladieux P."/>
            <person name="Hiltunen Thoren M."/>
            <person name="Johannesson H."/>
        </authorList>
    </citation>
    <scope>NUCLEOTIDE SEQUENCE</scope>
    <source>
        <strain evidence="12">CBS 990.96</strain>
    </source>
</reference>
<accession>A0AAN6YMQ4</accession>
<keyword evidence="8 11" id="KW-0624">Polysaccharide degradation</keyword>
<proteinExistence type="inferred from homology"/>
<feature type="non-terminal residue" evidence="12">
    <location>
        <position position="301"/>
    </location>
</feature>
<keyword evidence="5 11" id="KW-0732">Signal</keyword>
<comment type="function">
    <text evidence="9 11">Involved in degradation of plant cell walls. Hydrolyzes the feruloyl-arabinose ester bond in arabinoxylans, and the feruloyl-galactose ester bond in pectin. Active against paranitrophenyl-acetate, methyl ferulate and wheat arabinoxylan.</text>
</comment>
<dbReference type="InterPro" id="IPR029058">
    <property type="entry name" value="AB_hydrolase_fold"/>
</dbReference>
<evidence type="ECO:0000256" key="5">
    <source>
        <dbReference type="ARBA" id="ARBA00022729"/>
    </source>
</evidence>
<organism evidence="12 13">
    <name type="scientific">Podospora fimiseda</name>
    <dbReference type="NCBI Taxonomy" id="252190"/>
    <lineage>
        <taxon>Eukaryota</taxon>
        <taxon>Fungi</taxon>
        <taxon>Dikarya</taxon>
        <taxon>Ascomycota</taxon>
        <taxon>Pezizomycotina</taxon>
        <taxon>Sordariomycetes</taxon>
        <taxon>Sordariomycetidae</taxon>
        <taxon>Sordariales</taxon>
        <taxon>Podosporaceae</taxon>
        <taxon>Podospora</taxon>
    </lineage>
</organism>
<feature type="chain" id="PRO_5042673463" description="Feruloyl esterase C" evidence="11">
    <location>
        <begin position="20"/>
        <end position="301"/>
    </location>
</feature>
<evidence type="ECO:0000256" key="10">
    <source>
        <dbReference type="ARBA" id="ARBA00034075"/>
    </source>
</evidence>
<dbReference type="InterPro" id="IPR043595">
    <property type="entry name" value="FaeB/C/D"/>
</dbReference>
<evidence type="ECO:0000256" key="8">
    <source>
        <dbReference type="ARBA" id="ARBA00023326"/>
    </source>
</evidence>
<feature type="signal peptide" evidence="11">
    <location>
        <begin position="1"/>
        <end position="19"/>
    </location>
</feature>
<keyword evidence="13" id="KW-1185">Reference proteome</keyword>
<dbReference type="EC" id="3.1.1.73" evidence="11"/>
<keyword evidence="4 11" id="KW-0858">Xylan degradation</keyword>
<comment type="catalytic activity">
    <reaction evidence="10 11">
        <text>feruloyl-polysaccharide + H2O = ferulate + polysaccharide.</text>
        <dbReference type="EC" id="3.1.1.73"/>
    </reaction>
</comment>